<evidence type="ECO:0000256" key="3">
    <source>
        <dbReference type="ARBA" id="ARBA00022741"/>
    </source>
</evidence>
<dbReference type="CDD" id="cd04170">
    <property type="entry name" value="EF-G_bact"/>
    <property type="match status" value="1"/>
</dbReference>
<dbReference type="FunFam" id="3.40.50.300:FF:001505">
    <property type="entry name" value="Translation elongation factor G"/>
    <property type="match status" value="1"/>
</dbReference>
<evidence type="ECO:0000313" key="6">
    <source>
        <dbReference type="EMBL" id="SHF01741.1"/>
    </source>
</evidence>
<name>A0A1M4Y7J6_9BACE</name>
<dbReference type="Pfam" id="PF03764">
    <property type="entry name" value="EFG_IV"/>
    <property type="match status" value="2"/>
</dbReference>
<dbReference type="InterPro" id="IPR005225">
    <property type="entry name" value="Small_GTP-bd"/>
</dbReference>
<dbReference type="InterPro" id="IPR053905">
    <property type="entry name" value="EF-G-like_DII"/>
</dbReference>
<dbReference type="SUPFAM" id="SSF52540">
    <property type="entry name" value="P-loop containing nucleoside triphosphate hydrolases"/>
    <property type="match status" value="1"/>
</dbReference>
<dbReference type="GO" id="GO:0003746">
    <property type="term" value="F:translation elongation factor activity"/>
    <property type="evidence" value="ECO:0007669"/>
    <property type="project" value="UniProtKB-KW"/>
</dbReference>
<dbReference type="SUPFAM" id="SSF54980">
    <property type="entry name" value="EF-G C-terminal domain-like"/>
    <property type="match status" value="2"/>
</dbReference>
<dbReference type="InterPro" id="IPR035647">
    <property type="entry name" value="EFG_III/V"/>
</dbReference>
<gene>
    <name evidence="6" type="ORF">SAMN05444349_1109</name>
</gene>
<dbReference type="STRING" id="871325.SAMN05444349_1109"/>
<proteinExistence type="predicted"/>
<evidence type="ECO:0000256" key="4">
    <source>
        <dbReference type="ARBA" id="ARBA00023134"/>
    </source>
</evidence>
<dbReference type="InterPro" id="IPR000795">
    <property type="entry name" value="T_Tr_GTP-bd_dom"/>
</dbReference>
<dbReference type="SMART" id="SM00838">
    <property type="entry name" value="EFG_C"/>
    <property type="match status" value="1"/>
</dbReference>
<dbReference type="Gene3D" id="2.40.30.10">
    <property type="entry name" value="Translation factors"/>
    <property type="match status" value="1"/>
</dbReference>
<dbReference type="CDD" id="cd01434">
    <property type="entry name" value="EFG_mtEFG1_IV"/>
    <property type="match status" value="1"/>
</dbReference>
<dbReference type="SMART" id="SM00889">
    <property type="entry name" value="EFG_IV"/>
    <property type="match status" value="1"/>
</dbReference>
<keyword evidence="6" id="KW-0648">Protein biosynthesis</keyword>
<accession>A0A1M4Y7J6</accession>
<dbReference type="InterPro" id="IPR027417">
    <property type="entry name" value="P-loop_NTPase"/>
</dbReference>
<organism evidence="6 7">
    <name type="scientific">Bacteroides faecichinchillae</name>
    <dbReference type="NCBI Taxonomy" id="871325"/>
    <lineage>
        <taxon>Bacteria</taxon>
        <taxon>Pseudomonadati</taxon>
        <taxon>Bacteroidota</taxon>
        <taxon>Bacteroidia</taxon>
        <taxon>Bacteroidales</taxon>
        <taxon>Bacteroidaceae</taxon>
        <taxon>Bacteroides</taxon>
    </lineage>
</organism>
<dbReference type="InterPro" id="IPR047872">
    <property type="entry name" value="EFG_IV"/>
</dbReference>
<dbReference type="SUPFAM" id="SSF54211">
    <property type="entry name" value="Ribosomal protein S5 domain 2-like"/>
    <property type="match status" value="1"/>
</dbReference>
<dbReference type="PRINTS" id="PR00315">
    <property type="entry name" value="ELONGATNFCT"/>
</dbReference>
<dbReference type="GO" id="GO:0003924">
    <property type="term" value="F:GTPase activity"/>
    <property type="evidence" value="ECO:0007669"/>
    <property type="project" value="InterPro"/>
</dbReference>
<dbReference type="RefSeq" id="WP_073349523.1">
    <property type="nucleotide sequence ID" value="NZ_FQVD01000010.1"/>
</dbReference>
<dbReference type="InterPro" id="IPR005517">
    <property type="entry name" value="Transl_elong_EFG/EF2_IV"/>
</dbReference>
<dbReference type="AlphaFoldDB" id="A0A1M4Y7J6"/>
<keyword evidence="4" id="KW-0342">GTP-binding</keyword>
<dbReference type="FunFam" id="3.30.230.10:FF:000042">
    <property type="entry name" value="Translation elongation factor G"/>
    <property type="match status" value="1"/>
</dbReference>
<dbReference type="FunFam" id="2.40.30.10:FF:000101">
    <property type="entry name" value="Translation elongation factor G"/>
    <property type="match status" value="1"/>
</dbReference>
<protein>
    <recommendedName>
        <fullName evidence="2">Elongation factor G</fullName>
    </recommendedName>
    <alternativeName>
        <fullName evidence="1">Tetracycline resistance protein TetQ</fullName>
    </alternativeName>
</protein>
<dbReference type="InterPro" id="IPR009000">
    <property type="entry name" value="Transl_B-barrel_sf"/>
</dbReference>
<sequence>MKVYQTNEIKNIALLGSSGSGKTTLVEAMLFESGVIKRRGSIAAKNTVSDYFPVEQEYGYSVFSAVLHVEWNNKKLNIIDCPGSDDFVGSTVTALNVTDTAILLINGQYGVEVGTQNHFRYTEKLNKPVIFLVNQLDNEKCDYDNVLEQLKEAYGPKIVPIQYPISTGPNFNALIDVLLMKKYSWKPEGGAPIIEDIPAEEMDKAMEMHKALVEAAAENDEGLMEKFFEQDSLSEDEMREGIRKGLIARGMFPVFCVCGGKDMGVRRLMEFLGNVVPFVSEMPKVQNTEGKEVAPDSNGPESLYFFKTSVEPHIGEVSYFKVMSGKVHEGDDLLNADRGSKERIAQIYVVAGGNRVKVEELQAGDIGAAVKLKDVKTGNTLDGKDCDYKFNFIKYPNSKYSRAIKPINEADVEKMMTILNRMREEDPTWVIEQSKELKQTLVHGQGEFHLRTLKWRLENNEKLQIKYEEPKIPYRETITKASRADYRHKKQSGGAGQFGEVHLIVEPYKEGMPIPEIYKFNGQEFKINVKGKEEIPLEWGGKLVFINSIVGGSIDARFMPAILKGIMSRMEQGPLTGSYARDVRVIVYDGKMHPVDSNEISFMLAGRNAFSEAFKNAGPKILEPIYDVEVFVPSDKMGDVMGDLQGRRAMIMGMSSEKGFEKLVAKVPLKEMSSYSTALSSLTGGRASFIMKFSSYELVPTDVQDKLIKDFEAKQTED</sequence>
<dbReference type="Pfam" id="PF00009">
    <property type="entry name" value="GTP_EFTU"/>
    <property type="match status" value="1"/>
</dbReference>
<dbReference type="EMBL" id="FQVD01000010">
    <property type="protein sequence ID" value="SHF01741.1"/>
    <property type="molecule type" value="Genomic_DNA"/>
</dbReference>
<feature type="domain" description="Tr-type G" evidence="5">
    <location>
        <begin position="7"/>
        <end position="281"/>
    </location>
</feature>
<dbReference type="SUPFAM" id="SSF50447">
    <property type="entry name" value="Translation proteins"/>
    <property type="match status" value="1"/>
</dbReference>
<dbReference type="FunFam" id="3.30.70.240:FF:000012">
    <property type="entry name" value="Elongation factor G"/>
    <property type="match status" value="1"/>
</dbReference>
<keyword evidence="6" id="KW-0251">Elongation factor</keyword>
<dbReference type="GO" id="GO:0032790">
    <property type="term" value="P:ribosome disassembly"/>
    <property type="evidence" value="ECO:0007669"/>
    <property type="project" value="TreeGrafter"/>
</dbReference>
<dbReference type="InterPro" id="IPR020568">
    <property type="entry name" value="Ribosomal_Su5_D2-typ_SF"/>
</dbReference>
<dbReference type="InterPro" id="IPR014721">
    <property type="entry name" value="Ribsml_uS5_D2-typ_fold_subgr"/>
</dbReference>
<dbReference type="InterPro" id="IPR035649">
    <property type="entry name" value="EFG_V"/>
</dbReference>
<evidence type="ECO:0000259" key="5">
    <source>
        <dbReference type="PROSITE" id="PS51722"/>
    </source>
</evidence>
<dbReference type="NCBIfam" id="TIGR00231">
    <property type="entry name" value="small_GTP"/>
    <property type="match status" value="1"/>
</dbReference>
<dbReference type="Gene3D" id="3.30.70.240">
    <property type="match status" value="1"/>
</dbReference>
<dbReference type="Gene3D" id="3.30.230.10">
    <property type="match status" value="1"/>
</dbReference>
<dbReference type="Gene3D" id="3.30.70.870">
    <property type="entry name" value="Elongation Factor G (Translational Gtpase), domain 3"/>
    <property type="match status" value="1"/>
</dbReference>
<dbReference type="GO" id="GO:0005525">
    <property type="term" value="F:GTP binding"/>
    <property type="evidence" value="ECO:0007669"/>
    <property type="project" value="UniProtKB-KW"/>
</dbReference>
<dbReference type="Pfam" id="PF00679">
    <property type="entry name" value="EFG_C"/>
    <property type="match status" value="1"/>
</dbReference>
<evidence type="ECO:0000256" key="2">
    <source>
        <dbReference type="ARBA" id="ARBA00017872"/>
    </source>
</evidence>
<dbReference type="InterPro" id="IPR041095">
    <property type="entry name" value="EFG_II"/>
</dbReference>
<keyword evidence="3" id="KW-0547">Nucleotide-binding</keyword>
<dbReference type="PANTHER" id="PTHR43261:SF6">
    <property type="entry name" value="ELONGATION FACTOR G-LIKE PROTEIN"/>
    <property type="match status" value="1"/>
</dbReference>
<dbReference type="PROSITE" id="PS51722">
    <property type="entry name" value="G_TR_2"/>
    <property type="match status" value="1"/>
</dbReference>
<dbReference type="Proteomes" id="UP000184436">
    <property type="component" value="Unassembled WGS sequence"/>
</dbReference>
<dbReference type="CDD" id="cd04088">
    <property type="entry name" value="EFG_mtEFG_II"/>
    <property type="match status" value="1"/>
</dbReference>
<dbReference type="CDD" id="cd03713">
    <property type="entry name" value="EFG_mtEFG_C"/>
    <property type="match status" value="1"/>
</dbReference>
<dbReference type="NCBIfam" id="NF009381">
    <property type="entry name" value="PRK12740.1-5"/>
    <property type="match status" value="1"/>
</dbReference>
<evidence type="ECO:0000313" key="7">
    <source>
        <dbReference type="Proteomes" id="UP000184436"/>
    </source>
</evidence>
<dbReference type="InterPro" id="IPR000640">
    <property type="entry name" value="EFG_V-like"/>
</dbReference>
<evidence type="ECO:0000256" key="1">
    <source>
        <dbReference type="ARBA" id="ARBA00013902"/>
    </source>
</evidence>
<dbReference type="Pfam" id="PF22042">
    <property type="entry name" value="EF-G_D2"/>
    <property type="match status" value="1"/>
</dbReference>
<dbReference type="OrthoDB" id="9801591at2"/>
<dbReference type="Pfam" id="PF14492">
    <property type="entry name" value="EFG_III"/>
    <property type="match status" value="1"/>
</dbReference>
<dbReference type="PANTHER" id="PTHR43261">
    <property type="entry name" value="TRANSLATION ELONGATION FACTOR G-RELATED"/>
    <property type="match status" value="1"/>
</dbReference>
<reference evidence="6 7" key="1">
    <citation type="submission" date="2016-11" db="EMBL/GenBank/DDBJ databases">
        <authorList>
            <person name="Jaros S."/>
            <person name="Januszkiewicz K."/>
            <person name="Wedrychowicz H."/>
        </authorList>
    </citation>
    <scope>NUCLEOTIDE SEQUENCE [LARGE SCALE GENOMIC DNA]</scope>
    <source>
        <strain evidence="6 7">DSM 26883</strain>
    </source>
</reference>
<keyword evidence="7" id="KW-1185">Reference proteome</keyword>
<dbReference type="Gene3D" id="3.40.50.300">
    <property type="entry name" value="P-loop containing nucleotide triphosphate hydrolases"/>
    <property type="match status" value="1"/>
</dbReference>